<name>A0A6V8SGC6_9CLOT</name>
<dbReference type="EMBL" id="BLZR01000001">
    <property type="protein sequence ID" value="GFP75525.1"/>
    <property type="molecule type" value="Genomic_DNA"/>
</dbReference>
<feature type="domain" description="Metallo-beta-lactamase" evidence="1">
    <location>
        <begin position="18"/>
        <end position="222"/>
    </location>
</feature>
<keyword evidence="3" id="KW-1185">Reference proteome</keyword>
<dbReference type="Gene3D" id="3.60.15.10">
    <property type="entry name" value="Ribonuclease Z/Hydroxyacylglutathione hydrolase-like"/>
    <property type="match status" value="1"/>
</dbReference>
<dbReference type="AlphaFoldDB" id="A0A6V8SGC6"/>
<dbReference type="GO" id="GO:0016787">
    <property type="term" value="F:hydrolase activity"/>
    <property type="evidence" value="ECO:0007669"/>
    <property type="project" value="UniProtKB-KW"/>
</dbReference>
<dbReference type="InterPro" id="IPR036866">
    <property type="entry name" value="RibonucZ/Hydroxyglut_hydro"/>
</dbReference>
<dbReference type="InterPro" id="IPR001279">
    <property type="entry name" value="Metallo-B-lactamas"/>
</dbReference>
<dbReference type="PANTHER" id="PTHR42951:SF15">
    <property type="entry name" value="METALLO-BETA-LACTAMASE SUPERFAMILY PROTEIN"/>
    <property type="match status" value="1"/>
</dbReference>
<dbReference type="PANTHER" id="PTHR42951">
    <property type="entry name" value="METALLO-BETA-LACTAMASE DOMAIN-CONTAINING"/>
    <property type="match status" value="1"/>
</dbReference>
<evidence type="ECO:0000313" key="3">
    <source>
        <dbReference type="Proteomes" id="UP000580568"/>
    </source>
</evidence>
<accession>A0A6V8SGC6</accession>
<reference evidence="2 3" key="1">
    <citation type="submission" date="2020-07" db="EMBL/GenBank/DDBJ databases">
        <title>A new beta-1,3-glucan-decomposing anaerobic bacterium isolated from anoxic soil subjected to biological soil disinfestation.</title>
        <authorList>
            <person name="Ueki A."/>
            <person name="Tonouchi A."/>
        </authorList>
    </citation>
    <scope>NUCLEOTIDE SEQUENCE [LARGE SCALE GENOMIC DNA]</scope>
    <source>
        <strain evidence="2 3">TW1</strain>
    </source>
</reference>
<organism evidence="2 3">
    <name type="scientific">Clostridium fungisolvens</name>
    <dbReference type="NCBI Taxonomy" id="1604897"/>
    <lineage>
        <taxon>Bacteria</taxon>
        <taxon>Bacillati</taxon>
        <taxon>Bacillota</taxon>
        <taxon>Clostridia</taxon>
        <taxon>Eubacteriales</taxon>
        <taxon>Clostridiaceae</taxon>
        <taxon>Clostridium</taxon>
    </lineage>
</organism>
<dbReference type="SUPFAM" id="SSF56281">
    <property type="entry name" value="Metallo-hydrolase/oxidoreductase"/>
    <property type="match status" value="1"/>
</dbReference>
<evidence type="ECO:0000313" key="2">
    <source>
        <dbReference type="EMBL" id="GFP75525.1"/>
    </source>
</evidence>
<gene>
    <name evidence="2" type="ORF">bsdtw1_01609</name>
</gene>
<dbReference type="CDD" id="cd07721">
    <property type="entry name" value="yflN-like_MBL-fold"/>
    <property type="match status" value="1"/>
</dbReference>
<dbReference type="Pfam" id="PF00753">
    <property type="entry name" value="Lactamase_B"/>
    <property type="match status" value="1"/>
</dbReference>
<keyword evidence="2" id="KW-0378">Hydrolase</keyword>
<proteinExistence type="predicted"/>
<dbReference type="Proteomes" id="UP000580568">
    <property type="component" value="Unassembled WGS sequence"/>
</dbReference>
<evidence type="ECO:0000259" key="1">
    <source>
        <dbReference type="SMART" id="SM00849"/>
    </source>
</evidence>
<dbReference type="InterPro" id="IPR050855">
    <property type="entry name" value="NDM-1-like"/>
</dbReference>
<dbReference type="RefSeq" id="WP_183277022.1">
    <property type="nucleotide sequence ID" value="NZ_BLZR01000001.1"/>
</dbReference>
<comment type="caution">
    <text evidence="2">The sequence shown here is derived from an EMBL/GenBank/DDBJ whole genome shotgun (WGS) entry which is preliminary data.</text>
</comment>
<protein>
    <submittedName>
        <fullName evidence="2">Putative metallo-hydrolase YflN</fullName>
    </submittedName>
</protein>
<sequence>MKLSENVEMLEIKAFNQTIHPVILWDKDSMVLIDAGFPQTFDLFKEEMQKLGLKIENISHIILTHQDIDHIGFVKEIMELNPNVKILAHEVEAPYIDGRKTPVKLAALEANSENLDEQRKGFLKMLTTGFAARKIPITHELKDGEVIDVCGGIEIVFTPGHTPGHICIYLRKSKIAVCGDALNIANDKFVGPNPQQASDAKEANESIGKLNGFGIETLVAYHSGACNKNVKEKLNDLCTELIKE</sequence>
<dbReference type="SMART" id="SM00849">
    <property type="entry name" value="Lactamase_B"/>
    <property type="match status" value="1"/>
</dbReference>